<dbReference type="HOGENOM" id="CLU_765145_0_0_1"/>
<feature type="compositionally biased region" description="Acidic residues" evidence="1">
    <location>
        <begin position="89"/>
        <end position="100"/>
    </location>
</feature>
<dbReference type="RefSeq" id="XP_008078839.1">
    <property type="nucleotide sequence ID" value="XM_008080648.1"/>
</dbReference>
<organism evidence="4 5">
    <name type="scientific">Glarea lozoyensis (strain ATCC 20868 / MF5171)</name>
    <dbReference type="NCBI Taxonomy" id="1116229"/>
    <lineage>
        <taxon>Eukaryota</taxon>
        <taxon>Fungi</taxon>
        <taxon>Dikarya</taxon>
        <taxon>Ascomycota</taxon>
        <taxon>Pezizomycotina</taxon>
        <taxon>Leotiomycetes</taxon>
        <taxon>Helotiales</taxon>
        <taxon>Helotiaceae</taxon>
        <taxon>Glarea</taxon>
    </lineage>
</organism>
<evidence type="ECO:0000313" key="5">
    <source>
        <dbReference type="Proteomes" id="UP000016922"/>
    </source>
</evidence>
<dbReference type="PANTHER" id="PTHR34502">
    <property type="entry name" value="DUF6594 DOMAIN-CONTAINING PROTEIN-RELATED"/>
    <property type="match status" value="1"/>
</dbReference>
<gene>
    <name evidence="4" type="ORF">GLAREA_06700</name>
</gene>
<feature type="domain" description="DUF6594" evidence="3">
    <location>
        <begin position="5"/>
        <end position="321"/>
    </location>
</feature>
<dbReference type="AlphaFoldDB" id="S3D5D9"/>
<dbReference type="Proteomes" id="UP000016922">
    <property type="component" value="Unassembled WGS sequence"/>
</dbReference>
<dbReference type="PANTHER" id="PTHR34502:SF5">
    <property type="entry name" value="DUF6594 DOMAIN-CONTAINING PROTEIN"/>
    <property type="match status" value="1"/>
</dbReference>
<keyword evidence="2" id="KW-0472">Membrane</keyword>
<keyword evidence="2" id="KW-0812">Transmembrane</keyword>
<dbReference type="GeneID" id="19465753"/>
<name>S3D5D9_GLAL2</name>
<dbReference type="KEGG" id="glz:GLAREA_06700"/>
<protein>
    <recommendedName>
        <fullName evidence="3">DUF6594 domain-containing protein</fullName>
    </recommendedName>
</protein>
<reference evidence="4 5" key="1">
    <citation type="journal article" date="2013" name="BMC Genomics">
        <title>Genomics-driven discovery of the pneumocandin biosynthetic gene cluster in the fungus Glarea lozoyensis.</title>
        <authorList>
            <person name="Chen L."/>
            <person name="Yue Q."/>
            <person name="Zhang X."/>
            <person name="Xiang M."/>
            <person name="Wang C."/>
            <person name="Li S."/>
            <person name="Che Y."/>
            <person name="Ortiz-Lopez F.J."/>
            <person name="Bills G.F."/>
            <person name="Liu X."/>
            <person name="An Z."/>
        </authorList>
    </citation>
    <scope>NUCLEOTIDE SEQUENCE [LARGE SCALE GENOMIC DNA]</scope>
    <source>
        <strain evidence="5">ATCC 20868 / MF5171</strain>
    </source>
</reference>
<keyword evidence="5" id="KW-1185">Reference proteome</keyword>
<evidence type="ECO:0000256" key="2">
    <source>
        <dbReference type="SAM" id="Phobius"/>
    </source>
</evidence>
<feature type="transmembrane region" description="Helical" evidence="2">
    <location>
        <begin position="263"/>
        <end position="283"/>
    </location>
</feature>
<keyword evidence="2" id="KW-1133">Transmembrane helix</keyword>
<evidence type="ECO:0000256" key="1">
    <source>
        <dbReference type="SAM" id="MobiDB-lite"/>
    </source>
</evidence>
<evidence type="ECO:0000313" key="4">
    <source>
        <dbReference type="EMBL" id="EPE33687.1"/>
    </source>
</evidence>
<dbReference type="Pfam" id="PF20237">
    <property type="entry name" value="DUF6594"/>
    <property type="match status" value="1"/>
</dbReference>
<dbReference type="OrthoDB" id="5342093at2759"/>
<sequence length="321" mass="36635">MSTGYHKITQFMIQHKEMAVFSRFEYLQVLKTLVLQGELASLEEDIKKELGPQEIVPSRLSLDLRPGDLNIELQSLSSRVSRSTRSDSEVDSDSDVDSDEDSGKIDAVEGIDPRRDIYFLQKMNSTENVWKNIVLANEKLDEYNKAIRDLEAMYSRDPPCESTHTFLKHWFMCRNLGNSPIMGVDCVIYRENTPRTSLMSIFPAKDPDALSNFFLKIFKKFFHNKIGRHFGRSRVRVGTDPEMSGSGGYFYYRDEGFMRMADIVGSLISSIWLVTSIVILYFLRDMRSRLAIIAVFTVGFSLILSLLTRARRAEVFGGSAA</sequence>
<dbReference type="InterPro" id="IPR046529">
    <property type="entry name" value="DUF6594"/>
</dbReference>
<feature type="region of interest" description="Disordered" evidence="1">
    <location>
        <begin position="80"/>
        <end position="106"/>
    </location>
</feature>
<evidence type="ECO:0000259" key="3">
    <source>
        <dbReference type="Pfam" id="PF20237"/>
    </source>
</evidence>
<accession>S3D5D9</accession>
<proteinExistence type="predicted"/>
<dbReference type="EMBL" id="KE145357">
    <property type="protein sequence ID" value="EPE33687.1"/>
    <property type="molecule type" value="Genomic_DNA"/>
</dbReference>
<feature type="transmembrane region" description="Helical" evidence="2">
    <location>
        <begin position="289"/>
        <end position="307"/>
    </location>
</feature>
<dbReference type="STRING" id="1116229.S3D5D9"/>